<dbReference type="InterPro" id="IPR036188">
    <property type="entry name" value="FAD/NAD-bd_sf"/>
</dbReference>
<keyword evidence="8" id="KW-1207">Sterol metabolism</keyword>
<dbReference type="PANTHER" id="PTHR47470">
    <property type="entry name" value="CHOLESTEROL OXIDASE"/>
    <property type="match status" value="1"/>
</dbReference>
<keyword evidence="6" id="KW-0560">Oxidoreductase</keyword>
<evidence type="ECO:0000256" key="11">
    <source>
        <dbReference type="ARBA" id="ARBA00038856"/>
    </source>
</evidence>
<comment type="cofactor">
    <cofactor evidence="1">
        <name>FAD</name>
        <dbReference type="ChEBI" id="CHEBI:57692"/>
    </cofactor>
</comment>
<comment type="caution">
    <text evidence="18">The sequence shown here is derived from an EMBL/GenBank/DDBJ whole genome shotgun (WGS) entry which is preliminary data.</text>
</comment>
<evidence type="ECO:0000256" key="13">
    <source>
        <dbReference type="ARBA" id="ARBA00049723"/>
    </source>
</evidence>
<feature type="domain" description="Glucose-methanol-choline oxidoreductase N-terminal" evidence="16">
    <location>
        <begin position="99"/>
        <end position="288"/>
    </location>
</feature>
<sequence length="502" mass="53306">MSQPASDFDAVVVGSGFGGAVMSARLAEAGMTVLVLERGPWWGAGGDSRDAEVTRPFPRGLSKMPGFLRGLTRANDRGQRVLWSRPTGLFDVHLWPGVTVVVGSGVGGGSLVYAGYQARPAAGFFDQYFPDEISDAEMASYFEMVEAIQRPQSLPYPVASREVFARGLARAGLGSAEAPVMGIQFGDPAAPQWRNNAVGNPQQTCRACGACVIGCEHTAKTTLDQTYLALARRHGADIRALCEVTAIGGTDHRYDVAWRDHHRGTDHVIVTPRLVLAAGTVGTLRLLFAARDTHRSMPALPPALGKNFSGNGDYLAMLSRALPATHEGRHAMFQNVHRLADGGFVGEAAPPVAQLPLPGPVRRWLSETVFLFATGREPGIRLHAADGVPFAPAYKASNTDFYAQTDARVKRIAEAYQPSWFRGNWPGGQRSRRLVTVHPVGGAAIGASLDDGVIDHCGEVFGHPGLFIADGSIYPAAPGVPPSLGIAAMAERQAALMIGVGS</sequence>
<keyword evidence="9" id="KW-0753">Steroid metabolism</keyword>
<evidence type="ECO:0000259" key="16">
    <source>
        <dbReference type="Pfam" id="PF00732"/>
    </source>
</evidence>
<evidence type="ECO:0000256" key="3">
    <source>
        <dbReference type="ARBA" id="ARBA00022548"/>
    </source>
</evidence>
<evidence type="ECO:0000256" key="15">
    <source>
        <dbReference type="ARBA" id="ARBA00049778"/>
    </source>
</evidence>
<evidence type="ECO:0000259" key="17">
    <source>
        <dbReference type="Pfam" id="PF05199"/>
    </source>
</evidence>
<dbReference type="Gene3D" id="3.30.410.10">
    <property type="entry name" value="Cholesterol Oxidase, domain 2"/>
    <property type="match status" value="1"/>
</dbReference>
<dbReference type="Pfam" id="PF13450">
    <property type="entry name" value="NAD_binding_8"/>
    <property type="match status" value="1"/>
</dbReference>
<keyword evidence="10" id="KW-0413">Isomerase</keyword>
<feature type="domain" description="Glucose-methanol-choline oxidoreductase C-terminal" evidence="17">
    <location>
        <begin position="430"/>
        <end position="490"/>
    </location>
</feature>
<dbReference type="Pfam" id="PF05199">
    <property type="entry name" value="GMC_oxred_C"/>
    <property type="match status" value="1"/>
</dbReference>
<dbReference type="Gene3D" id="3.50.50.60">
    <property type="entry name" value="FAD/NAD(P)-binding domain"/>
    <property type="match status" value="1"/>
</dbReference>
<keyword evidence="3" id="KW-0153">Cholesterol metabolism</keyword>
<evidence type="ECO:0000256" key="5">
    <source>
        <dbReference type="ARBA" id="ARBA00022827"/>
    </source>
</evidence>
<keyword evidence="7" id="KW-0443">Lipid metabolism</keyword>
<organism evidence="18 19">
    <name type="scientific">Mycolicibacter algericus DSM 45454</name>
    <dbReference type="NCBI Taxonomy" id="723879"/>
    <lineage>
        <taxon>Bacteria</taxon>
        <taxon>Bacillati</taxon>
        <taxon>Actinomycetota</taxon>
        <taxon>Actinomycetes</taxon>
        <taxon>Mycobacteriales</taxon>
        <taxon>Mycobacteriaceae</taxon>
        <taxon>Mycolicibacter</taxon>
    </lineage>
</organism>
<evidence type="ECO:0000313" key="18">
    <source>
        <dbReference type="EMBL" id="OQZ98275.1"/>
    </source>
</evidence>
<comment type="pathway">
    <text evidence="12">Steroid metabolism; cholesterol degradation.</text>
</comment>
<evidence type="ECO:0000313" key="19">
    <source>
        <dbReference type="Proteomes" id="UP000192693"/>
    </source>
</evidence>
<dbReference type="InterPro" id="IPR052542">
    <property type="entry name" value="Cholesterol_Oxidase"/>
</dbReference>
<dbReference type="InterPro" id="IPR007867">
    <property type="entry name" value="GMC_OxRtase_C"/>
</dbReference>
<name>A0ABX3RVR8_MYCAL</name>
<protein>
    <recommendedName>
        <fullName evidence="14">Cholesterol oxidase</fullName>
        <ecNumber evidence="13">1.1.3.6</ecNumber>
        <ecNumber evidence="11">5.3.3.1</ecNumber>
    </recommendedName>
    <alternativeName>
        <fullName evidence="15">Cholesterol isomerase</fullName>
    </alternativeName>
</protein>
<comment type="similarity">
    <text evidence="2">Belongs to the GMC oxidoreductase family.</text>
</comment>
<dbReference type="InterPro" id="IPR000172">
    <property type="entry name" value="GMC_OxRdtase_N"/>
</dbReference>
<evidence type="ECO:0000256" key="1">
    <source>
        <dbReference type="ARBA" id="ARBA00001974"/>
    </source>
</evidence>
<dbReference type="Pfam" id="PF00732">
    <property type="entry name" value="GMC_oxred_N"/>
    <property type="match status" value="1"/>
</dbReference>
<dbReference type="EC" id="5.3.3.1" evidence="11"/>
<dbReference type="PANTHER" id="PTHR47470:SF1">
    <property type="entry name" value="FAD-DEPENDENT OXIDOREDUCTASE 2 FAD BINDING DOMAIN-CONTAINING PROTEIN"/>
    <property type="match status" value="1"/>
</dbReference>
<dbReference type="Proteomes" id="UP000192693">
    <property type="component" value="Unassembled WGS sequence"/>
</dbReference>
<evidence type="ECO:0000256" key="7">
    <source>
        <dbReference type="ARBA" id="ARBA00023098"/>
    </source>
</evidence>
<keyword evidence="4" id="KW-0285">Flavoprotein</keyword>
<gene>
    <name evidence="18" type="ORF">BST10_05540</name>
</gene>
<proteinExistence type="inferred from homology"/>
<evidence type="ECO:0000256" key="12">
    <source>
        <dbReference type="ARBA" id="ARBA00049645"/>
    </source>
</evidence>
<dbReference type="RefSeq" id="WP_083036950.1">
    <property type="nucleotide sequence ID" value="NZ_JACKSG010000352.1"/>
</dbReference>
<evidence type="ECO:0000256" key="9">
    <source>
        <dbReference type="ARBA" id="ARBA00023221"/>
    </source>
</evidence>
<dbReference type="SUPFAM" id="SSF51905">
    <property type="entry name" value="FAD/NAD(P)-binding domain"/>
    <property type="match status" value="1"/>
</dbReference>
<evidence type="ECO:0000256" key="14">
    <source>
        <dbReference type="ARBA" id="ARBA00049744"/>
    </source>
</evidence>
<evidence type="ECO:0000256" key="8">
    <source>
        <dbReference type="ARBA" id="ARBA00023166"/>
    </source>
</evidence>
<dbReference type="EC" id="1.1.3.6" evidence="13"/>
<evidence type="ECO:0000256" key="10">
    <source>
        <dbReference type="ARBA" id="ARBA00023235"/>
    </source>
</evidence>
<accession>A0ABX3RVR8</accession>
<evidence type="ECO:0000256" key="4">
    <source>
        <dbReference type="ARBA" id="ARBA00022630"/>
    </source>
</evidence>
<keyword evidence="19" id="KW-1185">Reference proteome</keyword>
<evidence type="ECO:0000256" key="2">
    <source>
        <dbReference type="ARBA" id="ARBA00010790"/>
    </source>
</evidence>
<evidence type="ECO:0000256" key="6">
    <source>
        <dbReference type="ARBA" id="ARBA00023002"/>
    </source>
</evidence>
<reference evidence="18 19" key="1">
    <citation type="submission" date="2016-12" db="EMBL/GenBank/DDBJ databases">
        <title>The new phylogeny of genus Mycobacterium.</title>
        <authorList>
            <person name="Tortoli E."/>
            <person name="Trovato A."/>
            <person name="Cirillo D.M."/>
        </authorList>
    </citation>
    <scope>NUCLEOTIDE SEQUENCE [LARGE SCALE GENOMIC DNA]</scope>
    <source>
        <strain evidence="18 19">DSM 45454</strain>
    </source>
</reference>
<dbReference type="EMBL" id="MVHC01000004">
    <property type="protein sequence ID" value="OQZ98275.1"/>
    <property type="molecule type" value="Genomic_DNA"/>
</dbReference>
<keyword evidence="5" id="KW-0274">FAD</keyword>